<dbReference type="EC" id="2.3.2.27" evidence="2"/>
<dbReference type="InParanoid" id="A0A0C3P5Y5"/>
<feature type="compositionally biased region" description="Polar residues" evidence="9">
    <location>
        <begin position="122"/>
        <end position="139"/>
    </location>
</feature>
<dbReference type="Proteomes" id="UP000054217">
    <property type="component" value="Unassembled WGS sequence"/>
</dbReference>
<dbReference type="STRING" id="870435.A0A0C3P5Y5"/>
<evidence type="ECO:0000256" key="6">
    <source>
        <dbReference type="ARBA" id="ARBA00022786"/>
    </source>
</evidence>
<dbReference type="HOGENOM" id="CLU_598649_0_0_1"/>
<dbReference type="EMBL" id="KN831980">
    <property type="protein sequence ID" value="KIO02729.1"/>
    <property type="molecule type" value="Genomic_DNA"/>
</dbReference>
<proteinExistence type="predicted"/>
<sequence>MPFRLPFSQGSSARRERTPRSGGSWWRRSRSSAARTSADDHESVPPSSGQSLPRIHAPVTTSSPSSSYSTPHSHADSLQELTSNATSSQPACNGDNGSTGGAPRGGGQHVLGAGFAQDPFPSLSSTTHAPGMSETHNSPPSIPVDAVPHPPTDGVPSPSSPSAGAGTGTRSNLIIPIIVIGLQPPAAGRESPHPAHFHDPLHRHQHYHGRIHSIDEDDTPESDGFPNPFNVPGPLSSAPGNRSLSGPLTQQPDLSSQESTPQDWFLSGQTQQSPQPRTWQNRAFDAFRNLTRARQSGIASASAVTGETLASQTLLIYVIGGPSIRLFSYRFSSDDHHVIMGGNLDSFEALWELAEFLGQVKPPTASREDIERSGLEVIQSSSLEEYEKTGRIANNCIERCLICLEDYTPEEHIRVLTCKHAFHQACVDRWLETGRNNCPACRSKVCDLPYFLNFFIILTEDKGVENTSSGSSTTADTSTSTSRSTS</sequence>
<dbReference type="PANTHER" id="PTHR22937:SF65">
    <property type="entry name" value="E3 UBIQUITIN-PROTEIN LIGASE ARK2C"/>
    <property type="match status" value="1"/>
</dbReference>
<dbReference type="FunFam" id="3.30.40.10:FF:000728">
    <property type="entry name" value="Unplaced genomic scaffold supercont1.4, whole genome shotgun sequence"/>
    <property type="match status" value="1"/>
</dbReference>
<feature type="compositionally biased region" description="Low complexity" evidence="9">
    <location>
        <begin position="56"/>
        <end position="72"/>
    </location>
</feature>
<gene>
    <name evidence="11" type="ORF">M404DRAFT_27645</name>
</gene>
<dbReference type="InterPro" id="IPR045191">
    <property type="entry name" value="MBR1/2-like"/>
</dbReference>
<dbReference type="GO" id="GO:0008270">
    <property type="term" value="F:zinc ion binding"/>
    <property type="evidence" value="ECO:0007669"/>
    <property type="project" value="UniProtKB-KW"/>
</dbReference>
<dbReference type="SMART" id="SM00184">
    <property type="entry name" value="RING"/>
    <property type="match status" value="1"/>
</dbReference>
<feature type="region of interest" description="Disordered" evidence="9">
    <location>
        <begin position="1"/>
        <end position="169"/>
    </location>
</feature>
<protein>
    <recommendedName>
        <fullName evidence="2">RING-type E3 ubiquitin transferase</fullName>
        <ecNumber evidence="2">2.3.2.27</ecNumber>
    </recommendedName>
</protein>
<dbReference type="InterPro" id="IPR013083">
    <property type="entry name" value="Znf_RING/FYVE/PHD"/>
</dbReference>
<dbReference type="AlphaFoldDB" id="A0A0C3P5Y5"/>
<evidence type="ECO:0000256" key="1">
    <source>
        <dbReference type="ARBA" id="ARBA00000900"/>
    </source>
</evidence>
<feature type="region of interest" description="Disordered" evidence="9">
    <location>
        <begin position="213"/>
        <end position="278"/>
    </location>
</feature>
<dbReference type="GO" id="GO:0005634">
    <property type="term" value="C:nucleus"/>
    <property type="evidence" value="ECO:0007669"/>
    <property type="project" value="TreeGrafter"/>
</dbReference>
<evidence type="ECO:0000256" key="7">
    <source>
        <dbReference type="ARBA" id="ARBA00022833"/>
    </source>
</evidence>
<keyword evidence="5 8" id="KW-0863">Zinc-finger</keyword>
<evidence type="ECO:0000256" key="5">
    <source>
        <dbReference type="ARBA" id="ARBA00022771"/>
    </source>
</evidence>
<feature type="compositionally biased region" description="Polar residues" evidence="9">
    <location>
        <begin position="238"/>
        <end position="278"/>
    </location>
</feature>
<reference evidence="11 12" key="1">
    <citation type="submission" date="2014-04" db="EMBL/GenBank/DDBJ databases">
        <authorList>
            <consortium name="DOE Joint Genome Institute"/>
            <person name="Kuo A."/>
            <person name="Kohler A."/>
            <person name="Costa M.D."/>
            <person name="Nagy L.G."/>
            <person name="Floudas D."/>
            <person name="Copeland A."/>
            <person name="Barry K.W."/>
            <person name="Cichocki N."/>
            <person name="Veneault-Fourrey C."/>
            <person name="LaButti K."/>
            <person name="Lindquist E.A."/>
            <person name="Lipzen A."/>
            <person name="Lundell T."/>
            <person name="Morin E."/>
            <person name="Murat C."/>
            <person name="Sun H."/>
            <person name="Tunlid A."/>
            <person name="Henrissat B."/>
            <person name="Grigoriev I.V."/>
            <person name="Hibbett D.S."/>
            <person name="Martin F."/>
            <person name="Nordberg H.P."/>
            <person name="Cantor M.N."/>
            <person name="Hua S.X."/>
        </authorList>
    </citation>
    <scope>NUCLEOTIDE SEQUENCE [LARGE SCALE GENOMIC DNA]</scope>
    <source>
        <strain evidence="11 12">Marx 270</strain>
    </source>
</reference>
<evidence type="ECO:0000256" key="2">
    <source>
        <dbReference type="ARBA" id="ARBA00012483"/>
    </source>
</evidence>
<dbReference type="Gene3D" id="3.30.40.10">
    <property type="entry name" value="Zinc/RING finger domain, C3HC4 (zinc finger)"/>
    <property type="match status" value="1"/>
</dbReference>
<organism evidence="11 12">
    <name type="scientific">Pisolithus tinctorius Marx 270</name>
    <dbReference type="NCBI Taxonomy" id="870435"/>
    <lineage>
        <taxon>Eukaryota</taxon>
        <taxon>Fungi</taxon>
        <taxon>Dikarya</taxon>
        <taxon>Basidiomycota</taxon>
        <taxon>Agaricomycotina</taxon>
        <taxon>Agaricomycetes</taxon>
        <taxon>Agaricomycetidae</taxon>
        <taxon>Boletales</taxon>
        <taxon>Sclerodermatineae</taxon>
        <taxon>Pisolithaceae</taxon>
        <taxon>Pisolithus</taxon>
    </lineage>
</organism>
<dbReference type="InterPro" id="IPR001841">
    <property type="entry name" value="Znf_RING"/>
</dbReference>
<feature type="compositionally biased region" description="Low complexity" evidence="9">
    <location>
        <begin position="20"/>
        <end position="36"/>
    </location>
</feature>
<keyword evidence="12" id="KW-1185">Reference proteome</keyword>
<feature type="compositionally biased region" description="Polar residues" evidence="9">
    <location>
        <begin position="79"/>
        <end position="91"/>
    </location>
</feature>
<keyword evidence="7" id="KW-0862">Zinc</keyword>
<accession>A0A0C3P5Y5</accession>
<dbReference type="Pfam" id="PF13639">
    <property type="entry name" value="zf-RING_2"/>
    <property type="match status" value="1"/>
</dbReference>
<reference evidence="12" key="2">
    <citation type="submission" date="2015-01" db="EMBL/GenBank/DDBJ databases">
        <title>Evolutionary Origins and Diversification of the Mycorrhizal Mutualists.</title>
        <authorList>
            <consortium name="DOE Joint Genome Institute"/>
            <consortium name="Mycorrhizal Genomics Consortium"/>
            <person name="Kohler A."/>
            <person name="Kuo A."/>
            <person name="Nagy L.G."/>
            <person name="Floudas D."/>
            <person name="Copeland A."/>
            <person name="Barry K.W."/>
            <person name="Cichocki N."/>
            <person name="Veneault-Fourrey C."/>
            <person name="LaButti K."/>
            <person name="Lindquist E.A."/>
            <person name="Lipzen A."/>
            <person name="Lundell T."/>
            <person name="Morin E."/>
            <person name="Murat C."/>
            <person name="Riley R."/>
            <person name="Ohm R."/>
            <person name="Sun H."/>
            <person name="Tunlid A."/>
            <person name="Henrissat B."/>
            <person name="Grigoriev I.V."/>
            <person name="Hibbett D.S."/>
            <person name="Martin F."/>
        </authorList>
    </citation>
    <scope>NUCLEOTIDE SEQUENCE [LARGE SCALE GENOMIC DNA]</scope>
    <source>
        <strain evidence="12">Marx 270</strain>
    </source>
</reference>
<dbReference type="GO" id="GO:0061630">
    <property type="term" value="F:ubiquitin protein ligase activity"/>
    <property type="evidence" value="ECO:0007669"/>
    <property type="project" value="UniProtKB-EC"/>
</dbReference>
<feature type="compositionally biased region" description="Gly residues" evidence="9">
    <location>
        <begin position="97"/>
        <end position="109"/>
    </location>
</feature>
<dbReference type="SUPFAM" id="SSF57850">
    <property type="entry name" value="RING/U-box"/>
    <property type="match status" value="1"/>
</dbReference>
<evidence type="ECO:0000256" key="4">
    <source>
        <dbReference type="ARBA" id="ARBA00022723"/>
    </source>
</evidence>
<dbReference type="PANTHER" id="PTHR22937">
    <property type="entry name" value="E3 UBIQUITIN-PROTEIN LIGASE RNF165"/>
    <property type="match status" value="1"/>
</dbReference>
<evidence type="ECO:0000256" key="8">
    <source>
        <dbReference type="PROSITE-ProRule" id="PRU00175"/>
    </source>
</evidence>
<feature type="region of interest" description="Disordered" evidence="9">
    <location>
        <begin position="464"/>
        <end position="486"/>
    </location>
</feature>
<feature type="compositionally biased region" description="Low complexity" evidence="9">
    <location>
        <begin position="467"/>
        <end position="486"/>
    </location>
</feature>
<evidence type="ECO:0000256" key="9">
    <source>
        <dbReference type="SAM" id="MobiDB-lite"/>
    </source>
</evidence>
<dbReference type="OrthoDB" id="8062037at2759"/>
<keyword evidence="3" id="KW-0808">Transferase</keyword>
<evidence type="ECO:0000256" key="3">
    <source>
        <dbReference type="ARBA" id="ARBA00022679"/>
    </source>
</evidence>
<comment type="catalytic activity">
    <reaction evidence="1">
        <text>S-ubiquitinyl-[E2 ubiquitin-conjugating enzyme]-L-cysteine + [acceptor protein]-L-lysine = [E2 ubiquitin-conjugating enzyme]-L-cysteine + N(6)-ubiquitinyl-[acceptor protein]-L-lysine.</text>
        <dbReference type="EC" id="2.3.2.27"/>
    </reaction>
</comment>
<feature type="domain" description="RING-type" evidence="10">
    <location>
        <begin position="400"/>
        <end position="442"/>
    </location>
</feature>
<evidence type="ECO:0000313" key="12">
    <source>
        <dbReference type="Proteomes" id="UP000054217"/>
    </source>
</evidence>
<keyword evidence="4" id="KW-0479">Metal-binding</keyword>
<dbReference type="PROSITE" id="PS50089">
    <property type="entry name" value="ZF_RING_2"/>
    <property type="match status" value="1"/>
</dbReference>
<name>A0A0C3P5Y5_PISTI</name>
<evidence type="ECO:0000313" key="11">
    <source>
        <dbReference type="EMBL" id="KIO02729.1"/>
    </source>
</evidence>
<keyword evidence="6" id="KW-0833">Ubl conjugation pathway</keyword>
<evidence type="ECO:0000259" key="10">
    <source>
        <dbReference type="PROSITE" id="PS50089"/>
    </source>
</evidence>